<dbReference type="SUPFAM" id="SSF50249">
    <property type="entry name" value="Nucleic acid-binding proteins"/>
    <property type="match status" value="1"/>
</dbReference>
<evidence type="ECO:0000313" key="2">
    <source>
        <dbReference type="EMBL" id="AAD48927.1"/>
    </source>
</evidence>
<dbReference type="InterPro" id="IPR012340">
    <property type="entry name" value="NA-bd_OB-fold"/>
</dbReference>
<reference key="1">
    <citation type="journal article" date="1999" name="Nature">
        <title>Sequence and analysis of chromosome 4 of the plant Arabidopsis thaliana.</title>
        <authorList>
            <consortium name="EU"/>
            <consortium name="CSHL and WU Arabidopsis Sequencing Project"/>
            <person name="Mayer K."/>
            <person name="Schuller C."/>
            <person name="Wambutt R."/>
            <person name="Murphy G."/>
            <person name="Volckaert G."/>
            <person name="Pohl T."/>
            <person name="Dusterhoft A."/>
            <person name="Stiekema W."/>
            <person name="Entian K.D."/>
            <person name="Terryn N."/>
            <person name="Harris B."/>
            <person name="Ansorge W."/>
            <person name="Brandt P."/>
            <person name="Grivell L."/>
            <person name="Rieger M."/>
            <person name="Weichselgartner M."/>
            <person name="de Simone V."/>
            <person name="Obermaier B."/>
            <person name="Mache R."/>
            <person name="Muller M."/>
            <person name="Kreis M."/>
            <person name="Delseny M."/>
            <person name="Puigdomenech P."/>
            <person name="Watson M."/>
            <person name="Schmidtheini T."/>
            <person name="Reichert B."/>
            <person name="Portatelle D."/>
            <person name="Perez-Alonso M."/>
            <person name="Boutry M."/>
            <person name="Bancroft I."/>
            <person name="Vos P."/>
            <person name="Hoheisel J."/>
            <person name="Zimmermann W."/>
            <person name="Wedler H."/>
            <person name="Ridley P."/>
            <person name="Langham S.A."/>
            <person name="McCullagh B."/>
            <person name="Bilham L."/>
            <person name="Robben J."/>
            <person name="Van der Schueren J."/>
            <person name="Grymonprez B."/>
            <person name="Chuang Y.J."/>
            <person name="Vandenbussche F."/>
            <person name="Braeken M."/>
            <person name="Weltjens I."/>
            <person name="Voet M."/>
            <person name="Bastiaens I."/>
            <person name="Aert R."/>
            <person name="Defoor E."/>
            <person name="Weitzenegger T."/>
            <person name="Bothe G."/>
            <person name="Ramsperger U."/>
            <person name="Hilbert H."/>
            <person name="Braun M."/>
            <person name="Holzer E."/>
            <person name="Brandt A."/>
            <person name="Peters S."/>
            <person name="van Staveren M."/>
            <person name="Dirske W."/>
            <person name="Mooijman P."/>
            <person name="Klein Lankhorst R."/>
            <person name="Rose M."/>
            <person name="Hauf J."/>
            <person name="Kotter P."/>
            <person name="Berneiser S."/>
            <person name="Hempel S."/>
            <person name="Feldpausch M."/>
            <person name="Lamberth S."/>
            <person name="Van den Daele H."/>
            <person name="De Keyser A."/>
            <person name="Buysshaert C."/>
            <person name="Gielen J."/>
            <person name="Villarroel R."/>
            <person name="De Clercq R."/>
            <person name="Van Montagu M."/>
            <person name="Rogers J."/>
            <person name="Cronin A."/>
            <person name="Quail M."/>
            <person name="Bray-Allen S."/>
            <person name="Clark L."/>
            <person name="Doggett J."/>
            <person name="Hall S."/>
            <person name="Kay M."/>
            <person name="Lennard N."/>
            <person name="McLay K."/>
            <person name="Mayes R."/>
            <person name="Pettett A."/>
            <person name="Rajandream M.A."/>
            <person name="Lyne M."/>
            <person name="Benes V."/>
            <person name="Rechmann S."/>
            <person name="Borkova D."/>
            <person name="Blocker H."/>
            <person name="Scharfe M."/>
            <person name="Grimm M."/>
            <person name="Lohnert T.H."/>
            <person name="Dose S."/>
            <person name="de Haan M."/>
            <person name="Maarse A."/>
            <person name="Schafer M."/>
            <person name="Muller-Auer S."/>
            <person name="Gabel C."/>
            <person name="Fuchs M."/>
            <person name="Fartmann B."/>
            <person name="Granderath K."/>
            <person name="Dauner D."/>
            <person name="Herzl A."/>
            <person name="Neumann S."/>
            <person name="Argiriou A."/>
            <person name="Vitale D."/>
            <person name="Liguori R."/>
            <person name="Piravandi E."/>
            <person name="Massenet O."/>
            <person name="Quigley F."/>
            <person name="Clabauld G."/>
            <person name="Mundlein A."/>
            <person name="Felber R."/>
            <person name="Schnabl S."/>
            <person name="Hiller R."/>
            <person name="Schmidt W."/>
            <person name="Lecharny A."/>
            <person name="Aubourg S."/>
            <person name="Chefdor F."/>
            <person name="Cooke R."/>
            <person name="Berger C."/>
            <person name="Montfort A."/>
            <person name="Casacuberta E."/>
            <person name="Gibbons T."/>
            <person name="Weber N."/>
            <person name="Vandenbol M."/>
            <person name="Bargues M."/>
            <person name="Terol J."/>
            <person name="Torres A."/>
            <person name="Perez-Perez A."/>
            <person name="Purnelle B."/>
            <person name="Bent E."/>
            <person name="Johnson S."/>
            <person name="Tacon D."/>
            <person name="Jesse T."/>
            <person name="Heijnen L."/>
            <person name="Schwarz S."/>
            <person name="Scholler P."/>
            <person name="Heber S."/>
            <person name="Francs P."/>
            <person name="Bielke C."/>
            <person name="Frishman D."/>
            <person name="Haase D."/>
            <person name="Lemcke K."/>
            <person name="Mewes H.W."/>
            <person name="Stocker S."/>
            <person name="Zaccaria P."/>
            <person name="Bevan M."/>
            <person name="Wilson R.K."/>
            <person name="de la Bastide M."/>
            <person name="Habermann K."/>
            <person name="Parnell L."/>
            <person name="Dedhia N."/>
            <person name="Gnoj L."/>
            <person name="Schutz K."/>
            <person name="Huang E."/>
            <person name="Spiegel L."/>
            <person name="Sehkon M."/>
            <person name="Murray J."/>
            <person name="Sheet P."/>
            <person name="Cordes M."/>
            <person name="Abu-Threideh J."/>
            <person name="Stoneking T."/>
            <person name="Kalicki J."/>
            <person name="Graves T."/>
            <person name="Harmon G."/>
            <person name="Edwards J."/>
            <person name="Latreille P."/>
            <person name="Courtney L."/>
            <person name="Cloud J."/>
            <person name="Abbott A."/>
            <person name="Scott K."/>
            <person name="Johnson D."/>
            <person name="Minx P."/>
            <person name="Bentley D."/>
            <person name="Fulton B."/>
            <person name="Miller N."/>
            <person name="Greco T."/>
            <person name="Kemp K."/>
            <person name="Kramer J."/>
            <person name="Fulton L."/>
            <person name="Mardis E."/>
            <person name="Dante M."/>
            <person name="Pepin K."/>
            <person name="Hillier L."/>
            <person name="Nelson J."/>
            <person name="Spieth J."/>
            <person name="Ryan E."/>
            <person name="Andrews S."/>
            <person name="Geisel C."/>
            <person name="Layman D."/>
            <person name="Du H."/>
            <person name="Ali J."/>
            <person name="Berghoff A."/>
            <person name="Jones K."/>
            <person name="Drone K."/>
            <person name="Cotton M."/>
            <person name="Joshu C."/>
            <person name="Antonoiu B."/>
            <person name="Zidanic M."/>
            <person name="Strong C."/>
            <person name="Sun H."/>
            <person name="Lamar B."/>
            <person name="Yordan C."/>
            <person name="Ma P."/>
            <person name="Zhong J."/>
            <person name="Preston R."/>
            <person name="Vil D."/>
            <person name="Shekher M."/>
            <person name="Matero A."/>
            <person name="Shah R."/>
            <person name="Swaby I.K."/>
            <person name="O'Shaughnessy A."/>
            <person name="Rodriguez M."/>
            <person name="Hoffmann J."/>
            <person name="Till S."/>
            <person name="Granat S."/>
            <person name="Shohdy N."/>
            <person name="Hasegawa A."/>
            <person name="Hameed A."/>
            <person name="Lodhi M."/>
            <person name="Johnson A."/>
            <person name="Chen E."/>
            <person name="Marra M."/>
            <person name="Martienssen R."/>
            <person name="McCombie W.R."/>
        </authorList>
    </citation>
    <scope>NUCLEOTIDE SEQUENCE [LARGE SCALE GENOMIC DNA]</scope>
    <source>
        <strain>cv. Columbia</strain>
    </source>
</reference>
<reference evidence="2" key="4">
    <citation type="submission" date="1999-08" db="EMBL/GenBank/DDBJ databases">
        <authorList>
            <person name="Waterston R."/>
        </authorList>
    </citation>
    <scope>NUCLEOTIDE SEQUENCE</scope>
</reference>
<dbReference type="CDD" id="cd04480">
    <property type="entry name" value="RPA1_DBD_A_like"/>
    <property type="match status" value="1"/>
</dbReference>
<reference evidence="2" key="2">
    <citation type="submission" date="1999-05" db="EMBL/GenBank/DDBJ databases">
        <title>The A. thaliana Genome Sequencing Project.</title>
        <authorList>
            <person name="WashU"/>
        </authorList>
    </citation>
    <scope>NUCLEOTIDE SEQUENCE</scope>
</reference>
<dbReference type="EMBL" id="AF147259">
    <property type="protein sequence ID" value="AAD48927.1"/>
    <property type="molecule type" value="Genomic_DNA"/>
</dbReference>
<organism evidence="2">
    <name type="scientific">Arabidopsis thaliana</name>
    <name type="common">Mouse-ear cress</name>
    <dbReference type="NCBI Taxonomy" id="3702"/>
    <lineage>
        <taxon>Eukaryota</taxon>
        <taxon>Viridiplantae</taxon>
        <taxon>Streptophyta</taxon>
        <taxon>Embryophyta</taxon>
        <taxon>Tracheophyta</taxon>
        <taxon>Spermatophyta</taxon>
        <taxon>Magnoliopsida</taxon>
        <taxon>eudicotyledons</taxon>
        <taxon>Gunneridae</taxon>
        <taxon>Pentapetalae</taxon>
        <taxon>rosids</taxon>
        <taxon>malvids</taxon>
        <taxon>Brassicales</taxon>
        <taxon>Brassicaceae</taxon>
        <taxon>Camelineae</taxon>
        <taxon>Arabidopsis</taxon>
    </lineage>
</organism>
<dbReference type="Pfam" id="PF02721">
    <property type="entry name" value="DUF223"/>
    <property type="match status" value="1"/>
</dbReference>
<reference evidence="2" key="3">
    <citation type="submission" date="1999-05" db="EMBL/GenBank/DDBJ databases">
        <title>The sequence of A. thaliana F10A2.</title>
        <authorList>
            <person name="Joshu C."/>
            <person name="Bauer C."/>
            <person name="Hotic M."/>
        </authorList>
    </citation>
    <scope>NUCLEOTIDE SEQUENCE</scope>
</reference>
<sequence length="216" mass="25366">MFNYHLLNELSPLITGWTVRVIVLKKYKIFQRGDSFELRITIHRPFSAFYFDKIYENKWIGLTNFKVIPNSDPVKTTRPEYGIYLMDETVVTSVDPNTAIKFNNFTSFDNILEGTFDTDQLMFSFCNKEVLDCEATGRKALEFDTCYRRYGHPKIVVALAWWRVVREPELVGVRKNKVKIVSYGTVSSVYPEPSIKEVEEIKMVRTHLRFTRMVHI</sequence>
<proteinExistence type="predicted"/>
<dbReference type="CDD" id="cd04481">
    <property type="entry name" value="RPA1_DBD_B_like"/>
    <property type="match status" value="1"/>
</dbReference>
<gene>
    <name evidence="2" type="primary">F10A2.20</name>
</gene>
<accession>Q9S9Y4</accession>
<evidence type="ECO:0000259" key="1">
    <source>
        <dbReference type="Pfam" id="PF02721"/>
    </source>
</evidence>
<name>Q9S9Y4_ARATH</name>
<dbReference type="InterPro" id="IPR003871">
    <property type="entry name" value="RFA1B/D_OB_1st"/>
</dbReference>
<protein>
    <submittedName>
        <fullName evidence="2">F10A2.20 protein</fullName>
    </submittedName>
</protein>
<feature type="domain" description="Replication protein A 70 kDa DNA-binding subunit B/D first OB fold" evidence="1">
    <location>
        <begin position="3"/>
        <end position="93"/>
    </location>
</feature>
<dbReference type="AlphaFoldDB" id="Q9S9Y4"/>